<keyword evidence="2" id="KW-1185">Reference proteome</keyword>
<sequence>MKMRLEINTFARKGDVLDDENRLVERVGIARGLSESNSASEWIASLDESLCNAGYAIVEYPEVALPLTVETAVDRFAIQLKPVS</sequence>
<gene>
    <name evidence="1" type="ORF">AAA083_00285</name>
</gene>
<accession>A0ABV1J8J8</accession>
<evidence type="ECO:0000313" key="2">
    <source>
        <dbReference type="Proteomes" id="UP001487305"/>
    </source>
</evidence>
<proteinExistence type="predicted"/>
<dbReference type="Proteomes" id="UP001487305">
    <property type="component" value="Unassembled WGS sequence"/>
</dbReference>
<comment type="caution">
    <text evidence="1">The sequence shown here is derived from an EMBL/GenBank/DDBJ whole genome shotgun (WGS) entry which is preliminary data.</text>
</comment>
<reference evidence="1 2" key="1">
    <citation type="submission" date="2024-04" db="EMBL/GenBank/DDBJ databases">
        <title>Human intestinal bacterial collection.</title>
        <authorList>
            <person name="Pauvert C."/>
            <person name="Hitch T.C.A."/>
            <person name="Clavel T."/>
        </authorList>
    </citation>
    <scope>NUCLEOTIDE SEQUENCE [LARGE SCALE GENOMIC DNA]</scope>
    <source>
        <strain evidence="1 2">CLA-KB-H42</strain>
    </source>
</reference>
<name>A0ABV1J8J8_9ACTN</name>
<protein>
    <submittedName>
        <fullName evidence="1">Uncharacterized protein</fullName>
    </submittedName>
</protein>
<evidence type="ECO:0000313" key="1">
    <source>
        <dbReference type="EMBL" id="MEQ3361405.1"/>
    </source>
</evidence>
<organism evidence="1 2">
    <name type="scientific">Raoultibacter massiliensis</name>
    <dbReference type="NCBI Taxonomy" id="1852371"/>
    <lineage>
        <taxon>Bacteria</taxon>
        <taxon>Bacillati</taxon>
        <taxon>Actinomycetota</taxon>
        <taxon>Coriobacteriia</taxon>
        <taxon>Eggerthellales</taxon>
        <taxon>Eggerthellaceae</taxon>
        <taxon>Raoultibacter</taxon>
    </lineage>
</organism>
<dbReference type="EMBL" id="JBBNOP010000001">
    <property type="protein sequence ID" value="MEQ3361405.1"/>
    <property type="molecule type" value="Genomic_DNA"/>
</dbReference>
<dbReference type="RefSeq" id="WP_102375646.1">
    <property type="nucleotide sequence ID" value="NZ_DBFADM010000002.1"/>
</dbReference>